<name>A0A1J5T6B7_9ZZZZ</name>
<proteinExistence type="predicted"/>
<dbReference type="Gene3D" id="1.20.120.1200">
    <property type="entry name" value="NADH-ubiquinone/plastoquinone oxidoreductase chain 6, subunit NuoJ"/>
    <property type="match status" value="1"/>
</dbReference>
<comment type="caution">
    <text evidence="2">The sequence shown here is derived from an EMBL/GenBank/DDBJ whole genome shotgun (WGS) entry which is preliminary data.</text>
</comment>
<reference evidence="2" key="1">
    <citation type="submission" date="2016-10" db="EMBL/GenBank/DDBJ databases">
        <title>Sequence of Gallionella enrichment culture.</title>
        <authorList>
            <person name="Poehlein A."/>
            <person name="Muehling M."/>
            <person name="Daniel R."/>
        </authorList>
    </citation>
    <scope>NUCLEOTIDE SEQUENCE</scope>
</reference>
<feature type="transmembrane region" description="Helical" evidence="1">
    <location>
        <begin position="62"/>
        <end position="85"/>
    </location>
</feature>
<dbReference type="PANTHER" id="PTHR33269:SF17">
    <property type="entry name" value="NADH-UBIQUINONE OXIDOREDUCTASE CHAIN 6"/>
    <property type="match status" value="1"/>
</dbReference>
<dbReference type="Pfam" id="PF00499">
    <property type="entry name" value="Oxidored_q3"/>
    <property type="match status" value="1"/>
</dbReference>
<protein>
    <submittedName>
        <fullName evidence="2">NADH:ubiquinone oxidoreductase subunit J</fullName>
    </submittedName>
</protein>
<sequence length="179" mass="18672">MNAFPASDWILLGIFLVFVAATIAGALIAVNTVRIIRSVCGLAIACVGLAGLFYFLSSPFLALMEILIYVGAVCVTIIFAVMLAEPDEPTPERLVKPYPILGFLAAAAIAAGVFYGVAHLSLGSGWLNPAVSRVNDGSVHAIGVSLLTTYSLPFELISLVLLVAILGALAIARDGRKKG</sequence>
<feature type="transmembrane region" description="Helical" evidence="1">
    <location>
        <begin position="97"/>
        <end position="118"/>
    </location>
</feature>
<dbReference type="EMBL" id="MLJW01000027">
    <property type="protein sequence ID" value="OIR09348.1"/>
    <property type="molecule type" value="Genomic_DNA"/>
</dbReference>
<gene>
    <name evidence="2" type="ORF">GALL_85810</name>
</gene>
<feature type="transmembrane region" description="Helical" evidence="1">
    <location>
        <begin position="6"/>
        <end position="28"/>
    </location>
</feature>
<evidence type="ECO:0000313" key="2">
    <source>
        <dbReference type="EMBL" id="OIR09348.1"/>
    </source>
</evidence>
<keyword evidence="2" id="KW-0830">Ubiquinone</keyword>
<accession>A0A1J5T6B7</accession>
<evidence type="ECO:0000256" key="1">
    <source>
        <dbReference type="SAM" id="Phobius"/>
    </source>
</evidence>
<dbReference type="AlphaFoldDB" id="A0A1J5T6B7"/>
<feature type="transmembrane region" description="Helical" evidence="1">
    <location>
        <begin position="152"/>
        <end position="172"/>
    </location>
</feature>
<keyword evidence="1" id="KW-0812">Transmembrane</keyword>
<organism evidence="2">
    <name type="scientific">mine drainage metagenome</name>
    <dbReference type="NCBI Taxonomy" id="410659"/>
    <lineage>
        <taxon>unclassified sequences</taxon>
        <taxon>metagenomes</taxon>
        <taxon>ecological metagenomes</taxon>
    </lineage>
</organism>
<dbReference type="InterPro" id="IPR001457">
    <property type="entry name" value="NADH_UbQ/plastoQ_OxRdtase_su6"/>
</dbReference>
<dbReference type="GO" id="GO:0008137">
    <property type="term" value="F:NADH dehydrogenase (ubiquinone) activity"/>
    <property type="evidence" value="ECO:0007669"/>
    <property type="project" value="InterPro"/>
</dbReference>
<keyword evidence="1" id="KW-1133">Transmembrane helix</keyword>
<feature type="transmembrane region" description="Helical" evidence="1">
    <location>
        <begin position="35"/>
        <end position="56"/>
    </location>
</feature>
<dbReference type="PANTHER" id="PTHR33269">
    <property type="entry name" value="NADH-UBIQUINONE OXIDOREDUCTASE CHAIN 6"/>
    <property type="match status" value="1"/>
</dbReference>
<keyword evidence="1" id="KW-0472">Membrane</keyword>
<dbReference type="InterPro" id="IPR042106">
    <property type="entry name" value="Nuo/plastoQ_OxRdtase_6_NuoJ"/>
</dbReference>